<accession>A0ABS8UN77</accession>
<dbReference type="EMBL" id="JACEIK010002216">
    <property type="protein sequence ID" value="MCD9559778.1"/>
    <property type="molecule type" value="Genomic_DNA"/>
</dbReference>
<keyword evidence="3" id="KW-1185">Reference proteome</keyword>
<protein>
    <submittedName>
        <fullName evidence="2">Uncharacterized protein</fullName>
    </submittedName>
</protein>
<evidence type="ECO:0000256" key="1">
    <source>
        <dbReference type="SAM" id="MobiDB-lite"/>
    </source>
</evidence>
<comment type="caution">
    <text evidence="2">The sequence shown here is derived from an EMBL/GenBank/DDBJ whole genome shotgun (WGS) entry which is preliminary data.</text>
</comment>
<feature type="region of interest" description="Disordered" evidence="1">
    <location>
        <begin position="224"/>
        <end position="323"/>
    </location>
</feature>
<sequence length="323" mass="36412">MEETPLHPSPSEGRYWSSWYIRNFDLVNEFEVDFHAFHRQDGVGATVGDILLETLRDDRYKCQLQLNFSHLYTGRIVEPLQHRKCEFLFGCPEHMKICFTVGSLLFSDGLLHDFLIILRMVLVQVDTDDANQDLIQDQSGTGMGEGVLSGMNDRDEENFAREEFCPDDENNEENEELESAMGETGNQGEAVDEKLWDKVEDNPTTMDEKYENGPSVRDCGIDRELRAKDDASAADEAGGLDLDKSEEQADENGNDETCEGMENMNMDKEDAYADPTGLKLDEHDQGPEDDCNMDEPESAEPMVEDDLDQKGNPADENNEGVKG</sequence>
<dbReference type="Proteomes" id="UP000823775">
    <property type="component" value="Unassembled WGS sequence"/>
</dbReference>
<feature type="compositionally biased region" description="Acidic residues" evidence="1">
    <location>
        <begin position="165"/>
        <end position="178"/>
    </location>
</feature>
<feature type="compositionally biased region" description="Acidic residues" evidence="1">
    <location>
        <begin position="287"/>
        <end position="307"/>
    </location>
</feature>
<proteinExistence type="predicted"/>
<organism evidence="2 3">
    <name type="scientific">Datura stramonium</name>
    <name type="common">Jimsonweed</name>
    <name type="synonym">Common thornapple</name>
    <dbReference type="NCBI Taxonomy" id="4076"/>
    <lineage>
        <taxon>Eukaryota</taxon>
        <taxon>Viridiplantae</taxon>
        <taxon>Streptophyta</taxon>
        <taxon>Embryophyta</taxon>
        <taxon>Tracheophyta</taxon>
        <taxon>Spermatophyta</taxon>
        <taxon>Magnoliopsida</taxon>
        <taxon>eudicotyledons</taxon>
        <taxon>Gunneridae</taxon>
        <taxon>Pentapetalae</taxon>
        <taxon>asterids</taxon>
        <taxon>lamiids</taxon>
        <taxon>Solanales</taxon>
        <taxon>Solanaceae</taxon>
        <taxon>Solanoideae</taxon>
        <taxon>Datureae</taxon>
        <taxon>Datura</taxon>
    </lineage>
</organism>
<evidence type="ECO:0000313" key="3">
    <source>
        <dbReference type="Proteomes" id="UP000823775"/>
    </source>
</evidence>
<gene>
    <name evidence="2" type="ORF">HAX54_018031</name>
</gene>
<feature type="region of interest" description="Disordered" evidence="1">
    <location>
        <begin position="134"/>
        <end position="192"/>
    </location>
</feature>
<feature type="compositionally biased region" description="Acidic residues" evidence="1">
    <location>
        <begin position="248"/>
        <end position="259"/>
    </location>
</feature>
<evidence type="ECO:0000313" key="2">
    <source>
        <dbReference type="EMBL" id="MCD9559778.1"/>
    </source>
</evidence>
<name>A0ABS8UN77_DATST</name>
<reference evidence="2 3" key="1">
    <citation type="journal article" date="2021" name="BMC Genomics">
        <title>Datura genome reveals duplications of psychoactive alkaloid biosynthetic genes and high mutation rate following tissue culture.</title>
        <authorList>
            <person name="Rajewski A."/>
            <person name="Carter-House D."/>
            <person name="Stajich J."/>
            <person name="Litt A."/>
        </authorList>
    </citation>
    <scope>NUCLEOTIDE SEQUENCE [LARGE SCALE GENOMIC DNA]</scope>
    <source>
        <strain evidence="2">AR-01</strain>
    </source>
</reference>